<proteinExistence type="inferred from homology"/>
<evidence type="ECO:0000256" key="7">
    <source>
        <dbReference type="ARBA" id="ARBA00022660"/>
    </source>
</evidence>
<geneLocation type="mitochondrion" evidence="20"/>
<dbReference type="AlphaFoldDB" id="A0A7S4YYY3"/>
<dbReference type="EMBL" id="MH293457">
    <property type="protein sequence ID" value="QBZ38095.1"/>
    <property type="molecule type" value="Genomic_DNA"/>
</dbReference>
<comment type="subcellular location">
    <subcellularLocation>
        <location evidence="2 18">Mitochondrion inner membrane</location>
        <topology evidence="2 18">Multi-pass membrane protein</topology>
    </subcellularLocation>
</comment>
<dbReference type="EC" id="7.1.1.2" evidence="4 18"/>
<keyword evidence="11 18" id="KW-0249">Electron transport</keyword>
<evidence type="ECO:0000256" key="17">
    <source>
        <dbReference type="ARBA" id="ARBA00049551"/>
    </source>
</evidence>
<keyword evidence="10 18" id="KW-1278">Translocase</keyword>
<evidence type="ECO:0000256" key="5">
    <source>
        <dbReference type="ARBA" id="ARBA00021008"/>
    </source>
</evidence>
<evidence type="ECO:0000256" key="9">
    <source>
        <dbReference type="ARBA" id="ARBA00022792"/>
    </source>
</evidence>
<gene>
    <name evidence="20" type="primary">ND2</name>
</gene>
<keyword evidence="14 18" id="KW-0830">Ubiquinone</keyword>
<feature type="transmembrane region" description="Helical" evidence="18">
    <location>
        <begin position="297"/>
        <end position="316"/>
    </location>
</feature>
<evidence type="ECO:0000256" key="18">
    <source>
        <dbReference type="RuleBase" id="RU003403"/>
    </source>
</evidence>
<keyword evidence="7 18" id="KW-0679">Respiratory chain</keyword>
<keyword evidence="12 18" id="KW-1133">Transmembrane helix</keyword>
<evidence type="ECO:0000256" key="15">
    <source>
        <dbReference type="ARBA" id="ARBA00023128"/>
    </source>
</evidence>
<feature type="transmembrane region" description="Helical" evidence="18">
    <location>
        <begin position="9"/>
        <end position="34"/>
    </location>
</feature>
<feature type="transmembrane region" description="Helical" evidence="18">
    <location>
        <begin position="225"/>
        <end position="244"/>
    </location>
</feature>
<evidence type="ECO:0000256" key="10">
    <source>
        <dbReference type="ARBA" id="ARBA00022967"/>
    </source>
</evidence>
<comment type="function">
    <text evidence="1">Core subunit of the mitochondrial membrane respiratory chain NADH dehydrogenase (Complex I) that is believed to belong to the minimal assembly required for catalysis. Complex I functions in the transfer of electrons from NADH to the respiratory chain. The immediate electron acceptor for the enzyme is believed to be ubiquinone.</text>
</comment>
<keyword evidence="13 18" id="KW-0520">NAD</keyword>
<dbReference type="GO" id="GO:0008137">
    <property type="term" value="F:NADH dehydrogenase (ubiquinone) activity"/>
    <property type="evidence" value="ECO:0007669"/>
    <property type="project" value="UniProtKB-EC"/>
</dbReference>
<dbReference type="PANTHER" id="PTHR46552:SF1">
    <property type="entry name" value="NADH-UBIQUINONE OXIDOREDUCTASE CHAIN 2"/>
    <property type="match status" value="1"/>
</dbReference>
<evidence type="ECO:0000256" key="11">
    <source>
        <dbReference type="ARBA" id="ARBA00022982"/>
    </source>
</evidence>
<protein>
    <recommendedName>
        <fullName evidence="5 18">NADH-ubiquinone oxidoreductase chain 2</fullName>
        <ecNumber evidence="4 18">7.1.1.2</ecNumber>
    </recommendedName>
</protein>
<comment type="similarity">
    <text evidence="3 18">Belongs to the complex I subunit 2 family.</text>
</comment>
<evidence type="ECO:0000313" key="20">
    <source>
        <dbReference type="EMBL" id="QBZ38095.1"/>
    </source>
</evidence>
<evidence type="ECO:0000256" key="8">
    <source>
        <dbReference type="ARBA" id="ARBA00022692"/>
    </source>
</evidence>
<comment type="function">
    <text evidence="18">Core subunit of the mitochondrial membrane respiratory chain NADH dehydrogenase (Complex I) which catalyzes electron transfer from NADH through the respiratory chain, using ubiquinone as an electron acceptor. Essential for the catalytic activity and assembly of complex I.</text>
</comment>
<evidence type="ECO:0000259" key="19">
    <source>
        <dbReference type="Pfam" id="PF00361"/>
    </source>
</evidence>
<dbReference type="InterPro" id="IPR050175">
    <property type="entry name" value="Complex_I_Subunit_2"/>
</dbReference>
<evidence type="ECO:0000256" key="4">
    <source>
        <dbReference type="ARBA" id="ARBA00012944"/>
    </source>
</evidence>
<evidence type="ECO:0000256" key="6">
    <source>
        <dbReference type="ARBA" id="ARBA00022448"/>
    </source>
</evidence>
<evidence type="ECO:0000256" key="13">
    <source>
        <dbReference type="ARBA" id="ARBA00023027"/>
    </source>
</evidence>
<dbReference type="GO" id="GO:0006120">
    <property type="term" value="P:mitochondrial electron transport, NADH to ubiquinone"/>
    <property type="evidence" value="ECO:0007669"/>
    <property type="project" value="InterPro"/>
</dbReference>
<keyword evidence="8 18" id="KW-0812">Transmembrane</keyword>
<reference evidence="20" key="2">
    <citation type="journal article" date="2020" name="Genomics">
        <title>Contribution to the mitogenome diversity in Delphacinae: Phylogenetic and ecological implications.</title>
        <authorList>
            <person name="Huang Y.-X."/>
            <person name="Ren F.-J."/>
            <person name="Bartlett C.R."/>
            <person name="Wei Y.-S."/>
            <person name="Qin D.-Z."/>
        </authorList>
    </citation>
    <scope>NUCLEOTIDE SEQUENCE</scope>
</reference>
<feature type="transmembrane region" description="Helical" evidence="18">
    <location>
        <begin position="188"/>
        <end position="205"/>
    </location>
</feature>
<organism evidence="20">
    <name type="scientific">Cemus sauteri</name>
    <dbReference type="NCBI Taxonomy" id="871497"/>
    <lineage>
        <taxon>Eukaryota</taxon>
        <taxon>Metazoa</taxon>
        <taxon>Ecdysozoa</taxon>
        <taxon>Arthropoda</taxon>
        <taxon>Hexapoda</taxon>
        <taxon>Insecta</taxon>
        <taxon>Pterygota</taxon>
        <taxon>Neoptera</taxon>
        <taxon>Paraneoptera</taxon>
        <taxon>Hemiptera</taxon>
        <taxon>Auchenorrhyncha</taxon>
        <taxon>Fulgoroidea</taxon>
        <taxon>Delphacidae</taxon>
        <taxon>Delphacinae</taxon>
        <taxon>Cemus</taxon>
    </lineage>
</organism>
<keyword evidence="15 18" id="KW-0496">Mitochondrion</keyword>
<evidence type="ECO:0000256" key="14">
    <source>
        <dbReference type="ARBA" id="ARBA00023075"/>
    </source>
</evidence>
<keyword evidence="6" id="KW-0813">Transport</keyword>
<dbReference type="GO" id="GO:0005743">
    <property type="term" value="C:mitochondrial inner membrane"/>
    <property type="evidence" value="ECO:0007669"/>
    <property type="project" value="UniProtKB-SubCell"/>
</dbReference>
<feature type="transmembrane region" description="Helical" evidence="18">
    <location>
        <begin position="256"/>
        <end position="276"/>
    </location>
</feature>
<comment type="catalytic activity">
    <reaction evidence="17 18">
        <text>a ubiquinone + NADH + 5 H(+)(in) = a ubiquinol + NAD(+) + 4 H(+)(out)</text>
        <dbReference type="Rhea" id="RHEA:29091"/>
        <dbReference type="Rhea" id="RHEA-COMP:9565"/>
        <dbReference type="Rhea" id="RHEA-COMP:9566"/>
        <dbReference type="ChEBI" id="CHEBI:15378"/>
        <dbReference type="ChEBI" id="CHEBI:16389"/>
        <dbReference type="ChEBI" id="CHEBI:17976"/>
        <dbReference type="ChEBI" id="CHEBI:57540"/>
        <dbReference type="ChEBI" id="CHEBI:57945"/>
        <dbReference type="EC" id="7.1.1.2"/>
    </reaction>
</comment>
<dbReference type="Pfam" id="PF00361">
    <property type="entry name" value="Proton_antipo_M"/>
    <property type="match status" value="1"/>
</dbReference>
<dbReference type="InterPro" id="IPR003917">
    <property type="entry name" value="NADH_UbQ_OxRdtase_chain2"/>
</dbReference>
<evidence type="ECO:0000256" key="2">
    <source>
        <dbReference type="ARBA" id="ARBA00004448"/>
    </source>
</evidence>
<sequence length="318" mass="37175">MKLNSSKLIFLNIINLSTLISFSVNNWLTMWILMELSLFMFIPLMSKNKVNDQSMKYFIIQSFSSYLFIFSMMMNSIKETRLDTLITLISLSIKIGLTPFHIWKPVIMHKLAWEECFLLTTLIKITPMILINKTISLKLMIPPLIMNLMLGSISGVNQLSLKKMMAFSSIFNLTWMASSFFISKKMFLTFLVMYFLLNFKIINFFKKNNLMYKNQLLSINIKSKLSINLSILSISGIPPLTGFYPKMMILSELSKSMMILPVSMILTSLISIFMYLQMNTFMFTNFFLKKKNSKLIFFKNFNSLNLLVFPLMMYIWTN</sequence>
<name>A0A7S4YYY3_9HEMI</name>
<evidence type="ECO:0000256" key="12">
    <source>
        <dbReference type="ARBA" id="ARBA00022989"/>
    </source>
</evidence>
<evidence type="ECO:0000256" key="16">
    <source>
        <dbReference type="ARBA" id="ARBA00023136"/>
    </source>
</evidence>
<accession>A0A7S4YYY3</accession>
<feature type="transmembrane region" description="Helical" evidence="18">
    <location>
        <begin position="135"/>
        <end position="153"/>
    </location>
</feature>
<dbReference type="PRINTS" id="PR01436">
    <property type="entry name" value="NADHDHGNASE2"/>
</dbReference>
<feature type="transmembrane region" description="Helical" evidence="18">
    <location>
        <begin position="54"/>
        <end position="73"/>
    </location>
</feature>
<evidence type="ECO:0000256" key="3">
    <source>
        <dbReference type="ARBA" id="ARBA00007012"/>
    </source>
</evidence>
<keyword evidence="16 18" id="KW-0472">Membrane</keyword>
<reference evidence="20" key="1">
    <citation type="submission" date="2018-05" db="EMBL/GenBank/DDBJ databases">
        <authorList>
            <person name="Huang Y."/>
            <person name="Qin D."/>
        </authorList>
    </citation>
    <scope>NUCLEOTIDE SEQUENCE</scope>
</reference>
<dbReference type="PANTHER" id="PTHR46552">
    <property type="entry name" value="NADH-UBIQUINONE OXIDOREDUCTASE CHAIN 2"/>
    <property type="match status" value="1"/>
</dbReference>
<dbReference type="InterPro" id="IPR001750">
    <property type="entry name" value="ND/Mrp_TM"/>
</dbReference>
<feature type="domain" description="NADH:quinone oxidoreductase/Mrp antiporter transmembrane" evidence="19">
    <location>
        <begin position="25"/>
        <end position="270"/>
    </location>
</feature>
<keyword evidence="9 18" id="KW-0999">Mitochondrion inner membrane</keyword>
<evidence type="ECO:0000256" key="1">
    <source>
        <dbReference type="ARBA" id="ARBA00003257"/>
    </source>
</evidence>